<dbReference type="InterPro" id="IPR038056">
    <property type="entry name" value="YjbR-like_sf"/>
</dbReference>
<dbReference type="RefSeq" id="WP_100759107.1">
    <property type="nucleotide sequence ID" value="NZ_NPDT01000004.1"/>
</dbReference>
<proteinExistence type="predicted"/>
<dbReference type="EMBL" id="NPDT01000004">
    <property type="protein sequence ID" value="PJZ65652.1"/>
    <property type="molecule type" value="Genomic_DNA"/>
</dbReference>
<dbReference type="AlphaFoldDB" id="A0A2M9ZBC7"/>
<dbReference type="Proteomes" id="UP000231912">
    <property type="component" value="Unassembled WGS sequence"/>
</dbReference>
<accession>A0A2M9ZBC7</accession>
<protein>
    <submittedName>
        <fullName evidence="1">Uncharacterized protein</fullName>
    </submittedName>
</protein>
<gene>
    <name evidence="1" type="ORF">CH371_12040</name>
</gene>
<dbReference type="Gene3D" id="3.90.1150.30">
    <property type="match status" value="1"/>
</dbReference>
<evidence type="ECO:0000313" key="1">
    <source>
        <dbReference type="EMBL" id="PJZ65652.1"/>
    </source>
</evidence>
<comment type="caution">
    <text evidence="1">The sequence shown here is derived from an EMBL/GenBank/DDBJ whole genome shotgun (WGS) entry which is preliminary data.</text>
</comment>
<dbReference type="Pfam" id="PF04237">
    <property type="entry name" value="YjbR"/>
    <property type="match status" value="1"/>
</dbReference>
<reference evidence="1 2" key="1">
    <citation type="submission" date="2017-07" db="EMBL/GenBank/DDBJ databases">
        <title>Leptospira spp. isolated from tropical soils.</title>
        <authorList>
            <person name="Thibeaux R."/>
            <person name="Iraola G."/>
            <person name="Ferres I."/>
            <person name="Bierque E."/>
            <person name="Girault D."/>
            <person name="Soupe-Gilbert M.-E."/>
            <person name="Picardeau M."/>
            <person name="Goarant C."/>
        </authorList>
    </citation>
    <scope>NUCLEOTIDE SEQUENCE [LARGE SCALE GENOMIC DNA]</scope>
    <source>
        <strain evidence="1 2">FH2-C-A2</strain>
    </source>
</reference>
<evidence type="ECO:0000313" key="2">
    <source>
        <dbReference type="Proteomes" id="UP000231912"/>
    </source>
</evidence>
<sequence length="130" mass="15157">MEIPQEILSQLRLVCLDLPEAYEEKGWTGIRWCVRKKNFAHVLTIEQAWPPAYAKASGLEGPSCILTLRYSPRKMEASRFLQFPFFRPVWWPNILGVVLENPDWDELGELLIESYRLLAPKKLASLLEER</sequence>
<dbReference type="InterPro" id="IPR058532">
    <property type="entry name" value="YjbR/MT2646/Rv2570-like"/>
</dbReference>
<dbReference type="SUPFAM" id="SSF142906">
    <property type="entry name" value="YjbR-like"/>
    <property type="match status" value="1"/>
</dbReference>
<organism evidence="1 2">
    <name type="scientific">Leptospira wolffii</name>
    <dbReference type="NCBI Taxonomy" id="409998"/>
    <lineage>
        <taxon>Bacteria</taxon>
        <taxon>Pseudomonadati</taxon>
        <taxon>Spirochaetota</taxon>
        <taxon>Spirochaetia</taxon>
        <taxon>Leptospirales</taxon>
        <taxon>Leptospiraceae</taxon>
        <taxon>Leptospira</taxon>
    </lineage>
</organism>
<name>A0A2M9ZBC7_9LEPT</name>